<evidence type="ECO:0000259" key="2">
    <source>
        <dbReference type="Pfam" id="PF01569"/>
    </source>
</evidence>
<feature type="domain" description="Phosphatidic acid phosphatase type 2/haloperoxidase" evidence="2">
    <location>
        <begin position="133"/>
        <end position="205"/>
    </location>
</feature>
<dbReference type="AlphaFoldDB" id="A0A948T2Z4"/>
<feature type="transmembrane region" description="Helical" evidence="1">
    <location>
        <begin position="55"/>
        <end position="75"/>
    </location>
</feature>
<feature type="transmembrane region" description="Helical" evidence="1">
    <location>
        <begin position="135"/>
        <end position="153"/>
    </location>
</feature>
<feature type="transmembrane region" description="Helical" evidence="1">
    <location>
        <begin position="165"/>
        <end position="183"/>
    </location>
</feature>
<dbReference type="EMBL" id="JAHLFP010000047">
    <property type="protein sequence ID" value="MBU3806385.1"/>
    <property type="molecule type" value="Genomic_DNA"/>
</dbReference>
<reference evidence="3" key="2">
    <citation type="submission" date="2021-04" db="EMBL/GenBank/DDBJ databases">
        <authorList>
            <person name="Gilroy R."/>
        </authorList>
    </citation>
    <scope>NUCLEOTIDE SEQUENCE</scope>
    <source>
        <strain evidence="3">B5_2728</strain>
    </source>
</reference>
<dbReference type="Pfam" id="PF01569">
    <property type="entry name" value="PAP2"/>
    <property type="match status" value="1"/>
</dbReference>
<keyword evidence="1" id="KW-0472">Membrane</keyword>
<feature type="transmembrane region" description="Helical" evidence="1">
    <location>
        <begin position="189"/>
        <end position="209"/>
    </location>
</feature>
<dbReference type="InterPro" id="IPR000326">
    <property type="entry name" value="PAP2/HPO"/>
</dbReference>
<evidence type="ECO:0000313" key="3">
    <source>
        <dbReference type="EMBL" id="MBU3806385.1"/>
    </source>
</evidence>
<reference evidence="3" key="1">
    <citation type="journal article" date="2021" name="PeerJ">
        <title>Extensive microbial diversity within the chicken gut microbiome revealed by metagenomics and culture.</title>
        <authorList>
            <person name="Gilroy R."/>
            <person name="Ravi A."/>
            <person name="Getino M."/>
            <person name="Pursley I."/>
            <person name="Horton D.L."/>
            <person name="Alikhan N.F."/>
            <person name="Baker D."/>
            <person name="Gharbi K."/>
            <person name="Hall N."/>
            <person name="Watson M."/>
            <person name="Adriaenssens E.M."/>
            <person name="Foster-Nyarko E."/>
            <person name="Jarju S."/>
            <person name="Secka A."/>
            <person name="Antonio M."/>
            <person name="Oren A."/>
            <person name="Chaudhuri R.R."/>
            <person name="La Ragione R."/>
            <person name="Hildebrand F."/>
            <person name="Pallen M.J."/>
        </authorList>
    </citation>
    <scope>NUCLEOTIDE SEQUENCE</scope>
    <source>
        <strain evidence="3">B5_2728</strain>
    </source>
</reference>
<sequence>MKRTAKQWLSAHPELWLSIGYGLFYLVAFFSLEQLSLDYHIIHCPLDDFIPFNEWFIIPYCIWYAWIPAVLVYLLCKDTADYLRLCFIMFGGMTLCLAFYLIWPSAVELRQALPRDNILCQVVALLRKADTSTNVLPSIHVSSTVAIAVVLMKHRALQHKTVLKAAILVYSVLVCLSTVFLQQHSVLDGIAGAGLSFALSFPAYHPVFLRLPLIRHWNLKATQAKMYPSQAILSQFLTESV</sequence>
<dbReference type="Proteomes" id="UP000713596">
    <property type="component" value="Unassembled WGS sequence"/>
</dbReference>
<organism evidence="3 4">
    <name type="scientific">Candidatus Allofournierella pullistercoris</name>
    <dbReference type="NCBI Taxonomy" id="2838597"/>
    <lineage>
        <taxon>Bacteria</taxon>
        <taxon>Bacillati</taxon>
        <taxon>Bacillota</taxon>
        <taxon>Clostridia</taxon>
        <taxon>Eubacteriales</taxon>
        <taxon>Oscillospiraceae</taxon>
        <taxon>Allofournierella</taxon>
    </lineage>
</organism>
<proteinExistence type="predicted"/>
<evidence type="ECO:0000313" key="4">
    <source>
        <dbReference type="Proteomes" id="UP000713596"/>
    </source>
</evidence>
<keyword evidence="1" id="KW-1133">Transmembrane helix</keyword>
<gene>
    <name evidence="3" type="ORF">H9882_05780</name>
</gene>
<evidence type="ECO:0000256" key="1">
    <source>
        <dbReference type="SAM" id="Phobius"/>
    </source>
</evidence>
<name>A0A948T2Z4_9FIRM</name>
<dbReference type="GO" id="GO:0016020">
    <property type="term" value="C:membrane"/>
    <property type="evidence" value="ECO:0007669"/>
    <property type="project" value="UniProtKB-SubCell"/>
</dbReference>
<feature type="transmembrane region" description="Helical" evidence="1">
    <location>
        <begin position="82"/>
        <end position="103"/>
    </location>
</feature>
<accession>A0A948T2Z4</accession>
<protein>
    <submittedName>
        <fullName evidence="3">Phosphatase PAP2 family protein</fullName>
    </submittedName>
</protein>
<keyword evidence="1" id="KW-0812">Transmembrane</keyword>
<dbReference type="InterPro" id="IPR036938">
    <property type="entry name" value="PAP2/HPO_sf"/>
</dbReference>
<comment type="caution">
    <text evidence="3">The sequence shown here is derived from an EMBL/GenBank/DDBJ whole genome shotgun (WGS) entry which is preliminary data.</text>
</comment>
<feature type="transmembrane region" description="Helical" evidence="1">
    <location>
        <begin position="15"/>
        <end position="35"/>
    </location>
</feature>
<dbReference type="SUPFAM" id="SSF48317">
    <property type="entry name" value="Acid phosphatase/Vanadium-dependent haloperoxidase"/>
    <property type="match status" value="1"/>
</dbReference>